<reference evidence="3 4" key="1">
    <citation type="submission" date="2019-02" db="EMBL/GenBank/DDBJ databases">
        <title>Isolation and identification of novel species under the genus Muribaculum.</title>
        <authorList>
            <person name="Miyake S."/>
            <person name="Ding Y."/>
            <person name="Low A."/>
            <person name="Soh M."/>
            <person name="Seedorf H."/>
        </authorList>
    </citation>
    <scope>NUCLEOTIDE SEQUENCE [LARGE SCALE GENOMIC DNA]</scope>
    <source>
        <strain evidence="3 4">TLL-A4</strain>
    </source>
</reference>
<keyword evidence="3" id="KW-0645">Protease</keyword>
<organism evidence="3 4">
    <name type="scientific">Muribaculum gordoncarteri</name>
    <dbReference type="NCBI Taxonomy" id="2530390"/>
    <lineage>
        <taxon>Bacteria</taxon>
        <taxon>Pseudomonadati</taxon>
        <taxon>Bacteroidota</taxon>
        <taxon>Bacteroidia</taxon>
        <taxon>Bacteroidales</taxon>
        <taxon>Muribaculaceae</taxon>
        <taxon>Muribaculum</taxon>
    </lineage>
</organism>
<dbReference type="Gene3D" id="3.90.230.10">
    <property type="entry name" value="Creatinase/methionine aminopeptidase superfamily"/>
    <property type="match status" value="1"/>
</dbReference>
<gene>
    <name evidence="3" type="ORF">E7746_02715</name>
</gene>
<dbReference type="RefSeq" id="WP_136409755.1">
    <property type="nucleotide sequence ID" value="NZ_CP039393.1"/>
</dbReference>
<feature type="domain" description="Creatinase N-terminal" evidence="2">
    <location>
        <begin position="15"/>
        <end position="135"/>
    </location>
</feature>
<dbReference type="OrthoDB" id="9806388at2"/>
<keyword evidence="4" id="KW-1185">Reference proteome</keyword>
<dbReference type="AlphaFoldDB" id="A0A4P7VFY6"/>
<keyword evidence="3" id="KW-0378">Hydrolase</keyword>
<dbReference type="InterPro" id="IPR000587">
    <property type="entry name" value="Creatinase_N"/>
</dbReference>
<dbReference type="KEGG" id="mgod:E7746_02715"/>
<dbReference type="Proteomes" id="UP000297031">
    <property type="component" value="Chromosome"/>
</dbReference>
<dbReference type="InterPro" id="IPR036005">
    <property type="entry name" value="Creatinase/aminopeptidase-like"/>
</dbReference>
<dbReference type="Gene3D" id="3.40.350.10">
    <property type="entry name" value="Creatinase/prolidase N-terminal domain"/>
    <property type="match status" value="1"/>
</dbReference>
<sequence>MELHALTPIDEINLRIAKIRSAMIQQNLDAILISDNANIYYVTGRVINGYVYLPADGDVTYFIRRPLELKGDNIHYIRKPEQIAEYLEAKGIEQPRNLGLELSVTDYMTVERLSKLFPSSTISNASQVLRVSRAVKTPFELEMLRRSGVKHAMVYRHIPNLYQDGMSDIELQIEIERASRLEGCLGQFRISGGSMELFMCNILTGENADTPTPYDFAMGGGGLDPSLPVGANGTIIKPGMTVMVDANGNFTGYMTDMTRVFSLGNVEPLAYEAHECSIKICRELEKLGTPGTPASQLYERAIEIVTQHGLEHYFMGHAQKAGFIGHGVGIEINELPVIAPRSKDILQLNNVIALEPKFVIPQIGAVGIENTYIVTANGLERITNAPEHIISLD</sequence>
<dbReference type="SUPFAM" id="SSF55920">
    <property type="entry name" value="Creatinase/aminopeptidase"/>
    <property type="match status" value="1"/>
</dbReference>
<dbReference type="Pfam" id="PF01321">
    <property type="entry name" value="Creatinase_N"/>
    <property type="match status" value="1"/>
</dbReference>
<keyword evidence="3" id="KW-0031">Aminopeptidase</keyword>
<proteinExistence type="predicted"/>
<dbReference type="PANTHER" id="PTHR46112:SF2">
    <property type="entry name" value="XAA-PRO AMINOPEPTIDASE P-RELATED"/>
    <property type="match status" value="1"/>
</dbReference>
<evidence type="ECO:0000259" key="1">
    <source>
        <dbReference type="Pfam" id="PF00557"/>
    </source>
</evidence>
<dbReference type="CDD" id="cd01066">
    <property type="entry name" value="APP_MetAP"/>
    <property type="match status" value="1"/>
</dbReference>
<evidence type="ECO:0000313" key="3">
    <source>
        <dbReference type="EMBL" id="QCD34864.1"/>
    </source>
</evidence>
<accession>A0A4P7VFY6</accession>
<dbReference type="InterPro" id="IPR029149">
    <property type="entry name" value="Creatin/AminoP/Spt16_N"/>
</dbReference>
<protein>
    <submittedName>
        <fullName evidence="3">Aminopeptidase P family protein</fullName>
    </submittedName>
</protein>
<dbReference type="PANTHER" id="PTHR46112">
    <property type="entry name" value="AMINOPEPTIDASE"/>
    <property type="match status" value="1"/>
</dbReference>
<evidence type="ECO:0000259" key="2">
    <source>
        <dbReference type="Pfam" id="PF01321"/>
    </source>
</evidence>
<dbReference type="Pfam" id="PF00557">
    <property type="entry name" value="Peptidase_M24"/>
    <property type="match status" value="1"/>
</dbReference>
<dbReference type="SUPFAM" id="SSF53092">
    <property type="entry name" value="Creatinase/prolidase N-terminal domain"/>
    <property type="match status" value="1"/>
</dbReference>
<name>A0A4P7VFY6_9BACT</name>
<dbReference type="InterPro" id="IPR000994">
    <property type="entry name" value="Pept_M24"/>
</dbReference>
<evidence type="ECO:0000313" key="4">
    <source>
        <dbReference type="Proteomes" id="UP000297031"/>
    </source>
</evidence>
<dbReference type="GO" id="GO:0004177">
    <property type="term" value="F:aminopeptidase activity"/>
    <property type="evidence" value="ECO:0007669"/>
    <property type="project" value="UniProtKB-KW"/>
</dbReference>
<feature type="domain" description="Peptidase M24" evidence="1">
    <location>
        <begin position="142"/>
        <end position="376"/>
    </location>
</feature>
<dbReference type="EMBL" id="CP039393">
    <property type="protein sequence ID" value="QCD34864.1"/>
    <property type="molecule type" value="Genomic_DNA"/>
</dbReference>
<dbReference type="InterPro" id="IPR050659">
    <property type="entry name" value="Peptidase_M24B"/>
</dbReference>